<reference evidence="4 5" key="1">
    <citation type="submission" date="2012-11" db="EMBL/GenBank/DDBJ databases">
        <title>Genome assembly of Thiorhodococcus sp. AK35.</title>
        <authorList>
            <person name="Nupur N."/>
            <person name="Khatri I."/>
            <person name="Subramanian S."/>
            <person name="Pinnaka A."/>
        </authorList>
    </citation>
    <scope>NUCLEOTIDE SEQUENCE [LARGE SCALE GENOMIC DNA]</scope>
    <source>
        <strain evidence="4 5">AK35</strain>
    </source>
</reference>
<keyword evidence="1" id="KW-0472">Membrane</keyword>
<feature type="domain" description="HAMP" evidence="2">
    <location>
        <begin position="215"/>
        <end position="267"/>
    </location>
</feature>
<feature type="transmembrane region" description="Helical" evidence="1">
    <location>
        <begin position="12"/>
        <end position="35"/>
    </location>
</feature>
<dbReference type="STRING" id="1249627.D779_4035"/>
<feature type="domain" description="GGDEF" evidence="3">
    <location>
        <begin position="303"/>
        <end position="436"/>
    </location>
</feature>
<accession>W9V960</accession>
<evidence type="ECO:0000259" key="2">
    <source>
        <dbReference type="PROSITE" id="PS50885"/>
    </source>
</evidence>
<name>W9V960_9GAMM</name>
<dbReference type="InterPro" id="IPR043128">
    <property type="entry name" value="Rev_trsase/Diguanyl_cyclase"/>
</dbReference>
<dbReference type="PROSITE" id="PS50887">
    <property type="entry name" value="GGDEF"/>
    <property type="match status" value="1"/>
</dbReference>
<feature type="transmembrane region" description="Helical" evidence="1">
    <location>
        <begin position="191"/>
        <end position="211"/>
    </location>
</feature>
<dbReference type="Proteomes" id="UP000019460">
    <property type="component" value="Unassembled WGS sequence"/>
</dbReference>
<dbReference type="Pfam" id="PF00672">
    <property type="entry name" value="HAMP"/>
    <property type="match status" value="1"/>
</dbReference>
<keyword evidence="1" id="KW-1133">Transmembrane helix</keyword>
<sequence>MSPLRGISVRYTLFIASILLAAMGLVLLLAGYFVFEGTNSLRADLTESFSSVQIGHDIDALRASGAYLGDRLFDPLYALDVSALNEEIARIESWLSPDSVLILDADGGVVTDGTRENPEHGRRYPLPGDLSPGAPLVETVPSGRLVYFTIGYGEAIIGYARIALSNARNRVLLQAMHTRVAGAWQSFVRRFVSIAWISVLVTVVVSLLIGWRLSVSLSRPLRDMNRVVEQYAAGNLEHKLPERSHDELGRLARSLNQMASQQERARDQLMLLANYDNLTRLPNRHLFYDRLRLAIAKAKRGRCQVALFFLDLDRFKEINDALGHDVGDELLSGVAARLSAIVRDTDTLARMGGDEFTLIVEGILDDRPLHSIARKMIDAFGPPFAIAGRQLVVSVSIGIAIYPHDAERLETLIKHADTAMYAAKALGPGHFRFFTRELQEIAHRRLALAHVLRRAVDRHELDDRAS</sequence>
<dbReference type="SUPFAM" id="SSF158472">
    <property type="entry name" value="HAMP domain-like"/>
    <property type="match status" value="1"/>
</dbReference>
<dbReference type="RefSeq" id="WP_052348319.1">
    <property type="nucleotide sequence ID" value="NZ_AONC01000085.1"/>
</dbReference>
<dbReference type="Gene3D" id="3.30.70.270">
    <property type="match status" value="1"/>
</dbReference>
<organism evidence="4 5">
    <name type="scientific">Imhoffiella purpurea</name>
    <dbReference type="NCBI Taxonomy" id="1249627"/>
    <lineage>
        <taxon>Bacteria</taxon>
        <taxon>Pseudomonadati</taxon>
        <taxon>Pseudomonadota</taxon>
        <taxon>Gammaproteobacteria</taxon>
        <taxon>Chromatiales</taxon>
        <taxon>Chromatiaceae</taxon>
        <taxon>Imhoffiella</taxon>
    </lineage>
</organism>
<dbReference type="CDD" id="cd06225">
    <property type="entry name" value="HAMP"/>
    <property type="match status" value="1"/>
</dbReference>
<dbReference type="PROSITE" id="PS50885">
    <property type="entry name" value="HAMP"/>
    <property type="match status" value="1"/>
</dbReference>
<keyword evidence="1" id="KW-0812">Transmembrane</keyword>
<dbReference type="Pfam" id="PF00990">
    <property type="entry name" value="GGDEF"/>
    <property type="match status" value="1"/>
</dbReference>
<dbReference type="SMART" id="SM00304">
    <property type="entry name" value="HAMP"/>
    <property type="match status" value="1"/>
</dbReference>
<dbReference type="EMBL" id="AONC01000085">
    <property type="protein sequence ID" value="EXJ12617.1"/>
    <property type="molecule type" value="Genomic_DNA"/>
</dbReference>
<dbReference type="SUPFAM" id="SSF55073">
    <property type="entry name" value="Nucleotide cyclase"/>
    <property type="match status" value="1"/>
</dbReference>
<evidence type="ECO:0000313" key="5">
    <source>
        <dbReference type="Proteomes" id="UP000019460"/>
    </source>
</evidence>
<proteinExistence type="predicted"/>
<dbReference type="NCBIfam" id="TIGR00254">
    <property type="entry name" value="GGDEF"/>
    <property type="match status" value="1"/>
</dbReference>
<dbReference type="eggNOG" id="COG5001">
    <property type="taxonomic scope" value="Bacteria"/>
</dbReference>
<dbReference type="InterPro" id="IPR000160">
    <property type="entry name" value="GGDEF_dom"/>
</dbReference>
<dbReference type="InterPro" id="IPR003660">
    <property type="entry name" value="HAMP_dom"/>
</dbReference>
<protein>
    <submittedName>
        <fullName evidence="4">Diguanylate cyclase</fullName>
    </submittedName>
</protein>
<gene>
    <name evidence="4" type="ORF">D779_4035</name>
</gene>
<dbReference type="InterPro" id="IPR052163">
    <property type="entry name" value="DGC-Regulatory_Protein"/>
</dbReference>
<feature type="transmembrane region" description="Helical" evidence="1">
    <location>
        <begin position="145"/>
        <end position="164"/>
    </location>
</feature>
<dbReference type="OrthoDB" id="5800525at2"/>
<dbReference type="InterPro" id="IPR029787">
    <property type="entry name" value="Nucleotide_cyclase"/>
</dbReference>
<dbReference type="Gene3D" id="6.10.340.10">
    <property type="match status" value="1"/>
</dbReference>
<dbReference type="CDD" id="cd01949">
    <property type="entry name" value="GGDEF"/>
    <property type="match status" value="1"/>
</dbReference>
<evidence type="ECO:0000259" key="3">
    <source>
        <dbReference type="PROSITE" id="PS50887"/>
    </source>
</evidence>
<dbReference type="SMART" id="SM00267">
    <property type="entry name" value="GGDEF"/>
    <property type="match status" value="1"/>
</dbReference>
<dbReference type="GO" id="GO:0016020">
    <property type="term" value="C:membrane"/>
    <property type="evidence" value="ECO:0007669"/>
    <property type="project" value="InterPro"/>
</dbReference>
<dbReference type="GO" id="GO:0007165">
    <property type="term" value="P:signal transduction"/>
    <property type="evidence" value="ECO:0007669"/>
    <property type="project" value="InterPro"/>
</dbReference>
<dbReference type="AlphaFoldDB" id="W9V960"/>
<dbReference type="PANTHER" id="PTHR46663:SF3">
    <property type="entry name" value="SLL0267 PROTEIN"/>
    <property type="match status" value="1"/>
</dbReference>
<dbReference type="PANTHER" id="PTHR46663">
    <property type="entry name" value="DIGUANYLATE CYCLASE DGCT-RELATED"/>
    <property type="match status" value="1"/>
</dbReference>
<keyword evidence="5" id="KW-1185">Reference proteome</keyword>
<comment type="caution">
    <text evidence="4">The sequence shown here is derived from an EMBL/GenBank/DDBJ whole genome shotgun (WGS) entry which is preliminary data.</text>
</comment>
<evidence type="ECO:0000256" key="1">
    <source>
        <dbReference type="SAM" id="Phobius"/>
    </source>
</evidence>
<dbReference type="eggNOG" id="COG5000">
    <property type="taxonomic scope" value="Bacteria"/>
</dbReference>
<evidence type="ECO:0000313" key="4">
    <source>
        <dbReference type="EMBL" id="EXJ12617.1"/>
    </source>
</evidence>